<evidence type="ECO:0000256" key="1">
    <source>
        <dbReference type="ARBA" id="ARBA00023002"/>
    </source>
</evidence>
<feature type="domain" description="Cysteine-rich" evidence="2">
    <location>
        <begin position="146"/>
        <end position="237"/>
    </location>
</feature>
<organism evidence="3">
    <name type="scientific">marine sediment metagenome</name>
    <dbReference type="NCBI Taxonomy" id="412755"/>
    <lineage>
        <taxon>unclassified sequences</taxon>
        <taxon>metagenomes</taxon>
        <taxon>ecological metagenomes</taxon>
    </lineage>
</organism>
<feature type="domain" description="Cysteine-rich" evidence="2">
    <location>
        <begin position="4"/>
        <end position="83"/>
    </location>
</feature>
<accession>X0SJX1</accession>
<reference evidence="3" key="1">
    <citation type="journal article" date="2014" name="Front. Microbiol.">
        <title>High frequency of phylogenetically diverse reductive dehalogenase-homologous genes in deep subseafloor sedimentary metagenomes.</title>
        <authorList>
            <person name="Kawai M."/>
            <person name="Futagami T."/>
            <person name="Toyoda A."/>
            <person name="Takaki Y."/>
            <person name="Nishi S."/>
            <person name="Hori S."/>
            <person name="Arai W."/>
            <person name="Tsubouchi T."/>
            <person name="Morono Y."/>
            <person name="Uchiyama I."/>
            <person name="Ito T."/>
            <person name="Fujiyama A."/>
            <person name="Inagaki F."/>
            <person name="Takami H."/>
        </authorList>
    </citation>
    <scope>NUCLEOTIDE SEQUENCE</scope>
    <source>
        <strain evidence="3">Expedition CK06-06</strain>
    </source>
</reference>
<gene>
    <name evidence="3" type="ORF">S01H1_09082</name>
</gene>
<dbReference type="PANTHER" id="PTHR42947">
    <property type="entry name" value="COB--COM HETERODISULFIDE REDUCTASE SUBUNIT B 1"/>
    <property type="match status" value="1"/>
</dbReference>
<dbReference type="AlphaFoldDB" id="X0SJX1"/>
<comment type="caution">
    <text evidence="3">The sequence shown here is derived from an EMBL/GenBank/DDBJ whole genome shotgun (WGS) entry which is preliminary data.</text>
</comment>
<dbReference type="GO" id="GO:0016491">
    <property type="term" value="F:oxidoreductase activity"/>
    <property type="evidence" value="ECO:0007669"/>
    <property type="project" value="UniProtKB-KW"/>
</dbReference>
<evidence type="ECO:0000259" key="2">
    <source>
        <dbReference type="Pfam" id="PF02754"/>
    </source>
</evidence>
<keyword evidence="1" id="KW-0560">Oxidoreductase</keyword>
<protein>
    <recommendedName>
        <fullName evidence="2">Cysteine-rich domain-containing protein</fullName>
    </recommendedName>
</protein>
<dbReference type="Gene3D" id="1.20.1050.140">
    <property type="match status" value="1"/>
</dbReference>
<dbReference type="Pfam" id="PF02754">
    <property type="entry name" value="CCG"/>
    <property type="match status" value="2"/>
</dbReference>
<dbReference type="EMBL" id="BARS01004642">
    <property type="protein sequence ID" value="GAF81383.1"/>
    <property type="molecule type" value="Genomic_DNA"/>
</dbReference>
<dbReference type="Gene3D" id="3.40.50.11810">
    <property type="match status" value="1"/>
</dbReference>
<dbReference type="PANTHER" id="PTHR42947:SF1">
    <property type="entry name" value="COB--COM HETERODISULFIDE REDUCTASE SUBUNIT B 1"/>
    <property type="match status" value="1"/>
</dbReference>
<dbReference type="InterPro" id="IPR051278">
    <property type="entry name" value="HdrB/HdrD_reductase"/>
</dbReference>
<dbReference type="InterPro" id="IPR004017">
    <property type="entry name" value="Cys_rich_dom"/>
</dbReference>
<evidence type="ECO:0000313" key="3">
    <source>
        <dbReference type="EMBL" id="GAF81383.1"/>
    </source>
</evidence>
<proteinExistence type="predicted"/>
<sequence length="291" mass="32482">MKYSLFLGCTIPARSRNYELSSRAIALRLGLEFIDIEEFSCCGFPLEASDEIGAILLAARNLCLAEEKGLDICALCSACASMLTKTAFHLNNNQNLREQINKELSKIGKEYKGTINVRHFARILLEDIGLKRIKEEIKRDLKGLKVATHYGCHYLKPSYIYEGFDDPQYPLTLELILEAVGVTNIQYRRKKDCCGGPVLLSDESVALTVAQEKLKYVKEAGTDCMNLVCPFCSLMFDANQKGIETKFETEFNIPVLYLPQIVGLAMGFGRKELGLNLNSVSTKELTAKLGI</sequence>
<name>X0SJX1_9ZZZZ</name>